<keyword evidence="10" id="KW-0472">Membrane</keyword>
<keyword evidence="5" id="KW-0547">Nucleotide-binding</keyword>
<dbReference type="PROSITE" id="PS50109">
    <property type="entry name" value="HIS_KIN"/>
    <property type="match status" value="1"/>
</dbReference>
<name>A0ABY5E791_9BACT</name>
<dbReference type="Gene3D" id="1.10.287.130">
    <property type="match status" value="1"/>
</dbReference>
<evidence type="ECO:0000313" key="12">
    <source>
        <dbReference type="EMBL" id="UTJ07620.1"/>
    </source>
</evidence>
<dbReference type="CDD" id="cd00075">
    <property type="entry name" value="HATPase"/>
    <property type="match status" value="1"/>
</dbReference>
<evidence type="ECO:0000256" key="10">
    <source>
        <dbReference type="SAM" id="Phobius"/>
    </source>
</evidence>
<dbReference type="PANTHER" id="PTHR43065:SF10">
    <property type="entry name" value="PEROXIDE STRESS-ACTIVATED HISTIDINE KINASE MAK3"/>
    <property type="match status" value="1"/>
</dbReference>
<keyword evidence="10" id="KW-1133">Transmembrane helix</keyword>
<organism evidence="12 13">
    <name type="scientific">Arcobacter roscoffensis</name>
    <dbReference type="NCBI Taxonomy" id="2961520"/>
    <lineage>
        <taxon>Bacteria</taxon>
        <taxon>Pseudomonadati</taxon>
        <taxon>Campylobacterota</taxon>
        <taxon>Epsilonproteobacteria</taxon>
        <taxon>Campylobacterales</taxon>
        <taxon>Arcobacteraceae</taxon>
        <taxon>Arcobacter</taxon>
    </lineage>
</organism>
<dbReference type="SMART" id="SM00387">
    <property type="entry name" value="HATPase_c"/>
    <property type="match status" value="1"/>
</dbReference>
<dbReference type="InterPro" id="IPR003594">
    <property type="entry name" value="HATPase_dom"/>
</dbReference>
<keyword evidence="9" id="KW-0175">Coiled coil</keyword>
<feature type="coiled-coil region" evidence="9">
    <location>
        <begin position="237"/>
        <end position="264"/>
    </location>
</feature>
<dbReference type="RefSeq" id="WP_254577794.1">
    <property type="nucleotide sequence ID" value="NZ_CP100595.1"/>
</dbReference>
<evidence type="ECO:0000256" key="7">
    <source>
        <dbReference type="ARBA" id="ARBA00022840"/>
    </source>
</evidence>
<keyword evidence="10" id="KW-0812">Transmembrane</keyword>
<dbReference type="Proteomes" id="UP001060012">
    <property type="component" value="Chromosome"/>
</dbReference>
<evidence type="ECO:0000256" key="5">
    <source>
        <dbReference type="ARBA" id="ARBA00022741"/>
    </source>
</evidence>
<evidence type="ECO:0000256" key="8">
    <source>
        <dbReference type="ARBA" id="ARBA00023012"/>
    </source>
</evidence>
<evidence type="ECO:0000259" key="11">
    <source>
        <dbReference type="PROSITE" id="PS50109"/>
    </source>
</evidence>
<gene>
    <name evidence="12" type="ORF">NJU99_05865</name>
</gene>
<dbReference type="InterPro" id="IPR005467">
    <property type="entry name" value="His_kinase_dom"/>
</dbReference>
<evidence type="ECO:0000313" key="13">
    <source>
        <dbReference type="Proteomes" id="UP001060012"/>
    </source>
</evidence>
<keyword evidence="4" id="KW-0808">Transferase</keyword>
<dbReference type="PRINTS" id="PR00344">
    <property type="entry name" value="BCTRLSENSOR"/>
</dbReference>
<dbReference type="Gene3D" id="3.30.565.10">
    <property type="entry name" value="Histidine kinase-like ATPase, C-terminal domain"/>
    <property type="match status" value="1"/>
</dbReference>
<feature type="transmembrane region" description="Helical" evidence="10">
    <location>
        <begin position="20"/>
        <end position="39"/>
    </location>
</feature>
<feature type="domain" description="Histidine kinase" evidence="11">
    <location>
        <begin position="298"/>
        <end position="525"/>
    </location>
</feature>
<evidence type="ECO:0000256" key="4">
    <source>
        <dbReference type="ARBA" id="ARBA00022679"/>
    </source>
</evidence>
<evidence type="ECO:0000256" key="2">
    <source>
        <dbReference type="ARBA" id="ARBA00012438"/>
    </source>
</evidence>
<dbReference type="SUPFAM" id="SSF47384">
    <property type="entry name" value="Homodimeric domain of signal transducing histidine kinase"/>
    <property type="match status" value="1"/>
</dbReference>
<dbReference type="InterPro" id="IPR036097">
    <property type="entry name" value="HisK_dim/P_sf"/>
</dbReference>
<keyword evidence="6 12" id="KW-0418">Kinase</keyword>
<keyword evidence="8" id="KW-0902">Two-component regulatory system</keyword>
<dbReference type="InterPro" id="IPR004358">
    <property type="entry name" value="Sig_transdc_His_kin-like_C"/>
</dbReference>
<keyword evidence="3" id="KW-0597">Phosphoprotein</keyword>
<keyword evidence="13" id="KW-1185">Reference proteome</keyword>
<protein>
    <recommendedName>
        <fullName evidence="2">histidine kinase</fullName>
        <ecNumber evidence="2">2.7.13.3</ecNumber>
    </recommendedName>
</protein>
<dbReference type="PANTHER" id="PTHR43065">
    <property type="entry name" value="SENSOR HISTIDINE KINASE"/>
    <property type="match status" value="1"/>
</dbReference>
<dbReference type="InterPro" id="IPR036890">
    <property type="entry name" value="HATPase_C_sf"/>
</dbReference>
<dbReference type="GO" id="GO:0016301">
    <property type="term" value="F:kinase activity"/>
    <property type="evidence" value="ECO:0007669"/>
    <property type="project" value="UniProtKB-KW"/>
</dbReference>
<evidence type="ECO:0000256" key="3">
    <source>
        <dbReference type="ARBA" id="ARBA00022553"/>
    </source>
</evidence>
<evidence type="ECO:0000256" key="6">
    <source>
        <dbReference type="ARBA" id="ARBA00022777"/>
    </source>
</evidence>
<comment type="catalytic activity">
    <reaction evidence="1">
        <text>ATP + protein L-histidine = ADP + protein N-phospho-L-histidine.</text>
        <dbReference type="EC" id="2.7.13.3"/>
    </reaction>
</comment>
<dbReference type="EMBL" id="CP100595">
    <property type="protein sequence ID" value="UTJ07620.1"/>
    <property type="molecule type" value="Genomic_DNA"/>
</dbReference>
<dbReference type="Pfam" id="PF02518">
    <property type="entry name" value="HATPase_c"/>
    <property type="match status" value="1"/>
</dbReference>
<feature type="transmembrane region" description="Helical" evidence="10">
    <location>
        <begin position="210"/>
        <end position="237"/>
    </location>
</feature>
<dbReference type="EC" id="2.7.13.3" evidence="2"/>
<proteinExistence type="predicted"/>
<sequence>MVISKLKKIIAYFDDLSFKYKTSFLVFIIAGGMICIVILSQISTFTIKQDFDVLFDKRTKSLIKLENIKDTYNVNIQATIKDLENDELTLNQAKDVLLLAQQLINKNWNSYKEELEKKADRFYIISFIKKFFINEENYFENEVLKKNIMRNVDKKMFQIKYDLNYMIENKIDYDYANLNLEINAISIYITSLINYDLSLAINEKRNTQKIFNIIMIFSIISIILVFLFSIILSVYIINNFKTLHNTLEQKVEEKTKELTELNAYLEIKVSKEVAQNRKKDIIMFQQARLASLGEMLNNIAHQWRQPLGSITMIVQSFQTKMLMGKLTDTFVDEKVNDALLLANNMSQTLDDFKNFFSPNKQRSKFLIKDCIEHSIELSKYSLEKQSIQIKFEIKQNVELHTFYNELSHVFLNIISNSKDALCSTINKNDRIIKIIVNKYKHNVVVNLIDNGGGINEEIVPKIFEPYYTTKYKSAGTGIGLYMSKQIIEKHMNGSISYKNIVHKIKPNDNTNFKCSLFTIKIPISNNKEAINE</sequence>
<evidence type="ECO:0000256" key="9">
    <source>
        <dbReference type="SAM" id="Coils"/>
    </source>
</evidence>
<reference evidence="12" key="1">
    <citation type="submission" date="2022-07" db="EMBL/GenBank/DDBJ databases">
        <title>Arcobacter roscoffensis sp. nov., a marine bacterium isolated from coastal seawater collected from Roscoff, France.</title>
        <authorList>
            <person name="Pascual J."/>
            <person name="Lepeaux C."/>
            <person name="Methner A."/>
            <person name="Overmann J."/>
        </authorList>
    </citation>
    <scope>NUCLEOTIDE SEQUENCE</scope>
    <source>
        <strain evidence="12">ARW1-2F2</strain>
    </source>
</reference>
<accession>A0ABY5E791</accession>
<evidence type="ECO:0000256" key="1">
    <source>
        <dbReference type="ARBA" id="ARBA00000085"/>
    </source>
</evidence>
<dbReference type="SUPFAM" id="SSF55874">
    <property type="entry name" value="ATPase domain of HSP90 chaperone/DNA topoisomerase II/histidine kinase"/>
    <property type="match status" value="1"/>
</dbReference>
<keyword evidence="7" id="KW-0067">ATP-binding</keyword>